<dbReference type="Proteomes" id="UP001595699">
    <property type="component" value="Unassembled WGS sequence"/>
</dbReference>
<dbReference type="PANTHER" id="PTHR14859:SF15">
    <property type="entry name" value="ENDONUCLEASE_EXONUCLEASE_PHOSPHATASE DOMAIN-CONTAINING PROTEIN"/>
    <property type="match status" value="1"/>
</dbReference>
<keyword evidence="3" id="KW-0255">Endonuclease</keyword>
<dbReference type="RefSeq" id="WP_307782295.1">
    <property type="nucleotide sequence ID" value="NZ_JAFBCM010000001.1"/>
</dbReference>
<evidence type="ECO:0000256" key="1">
    <source>
        <dbReference type="SAM" id="SignalP"/>
    </source>
</evidence>
<organism evidence="3 4">
    <name type="scientific">Tenggerimyces flavus</name>
    <dbReference type="NCBI Taxonomy" id="1708749"/>
    <lineage>
        <taxon>Bacteria</taxon>
        <taxon>Bacillati</taxon>
        <taxon>Actinomycetota</taxon>
        <taxon>Actinomycetes</taxon>
        <taxon>Propionibacteriales</taxon>
        <taxon>Nocardioidaceae</taxon>
        <taxon>Tenggerimyces</taxon>
    </lineage>
</organism>
<evidence type="ECO:0000259" key="2">
    <source>
        <dbReference type="Pfam" id="PF03372"/>
    </source>
</evidence>
<comment type="caution">
    <text evidence="3">The sequence shown here is derived from an EMBL/GenBank/DDBJ whole genome shotgun (WGS) entry which is preliminary data.</text>
</comment>
<dbReference type="InterPro" id="IPR005135">
    <property type="entry name" value="Endo/exonuclease/phosphatase"/>
</dbReference>
<feature type="chain" id="PRO_5045770064" evidence="1">
    <location>
        <begin position="33"/>
        <end position="282"/>
    </location>
</feature>
<dbReference type="GO" id="GO:0004519">
    <property type="term" value="F:endonuclease activity"/>
    <property type="evidence" value="ECO:0007669"/>
    <property type="project" value="UniProtKB-KW"/>
</dbReference>
<accession>A0ABV7YIV5</accession>
<dbReference type="EMBL" id="JBHRZH010000022">
    <property type="protein sequence ID" value="MFC3764005.1"/>
    <property type="molecule type" value="Genomic_DNA"/>
</dbReference>
<dbReference type="Pfam" id="PF03372">
    <property type="entry name" value="Exo_endo_phos"/>
    <property type="match status" value="1"/>
</dbReference>
<gene>
    <name evidence="3" type="ORF">ACFOUW_24440</name>
</gene>
<dbReference type="Gene3D" id="3.60.10.10">
    <property type="entry name" value="Endonuclease/exonuclease/phosphatase"/>
    <property type="match status" value="1"/>
</dbReference>
<dbReference type="InterPro" id="IPR036691">
    <property type="entry name" value="Endo/exonu/phosph_ase_sf"/>
</dbReference>
<feature type="domain" description="Endonuclease/exonuclease/phosphatase" evidence="2">
    <location>
        <begin position="43"/>
        <end position="268"/>
    </location>
</feature>
<evidence type="ECO:0000313" key="4">
    <source>
        <dbReference type="Proteomes" id="UP001595699"/>
    </source>
</evidence>
<proteinExistence type="predicted"/>
<dbReference type="SUPFAM" id="SSF56219">
    <property type="entry name" value="DNase I-like"/>
    <property type="match status" value="1"/>
</dbReference>
<feature type="signal peptide" evidence="1">
    <location>
        <begin position="1"/>
        <end position="32"/>
    </location>
</feature>
<protein>
    <submittedName>
        <fullName evidence="3">Endonuclease/exonuclease/phosphatase family protein</fullName>
    </submittedName>
</protein>
<reference evidence="4" key="1">
    <citation type="journal article" date="2019" name="Int. J. Syst. Evol. Microbiol.">
        <title>The Global Catalogue of Microorganisms (GCM) 10K type strain sequencing project: providing services to taxonomists for standard genome sequencing and annotation.</title>
        <authorList>
            <consortium name="The Broad Institute Genomics Platform"/>
            <consortium name="The Broad Institute Genome Sequencing Center for Infectious Disease"/>
            <person name="Wu L."/>
            <person name="Ma J."/>
        </authorList>
    </citation>
    <scope>NUCLEOTIDE SEQUENCE [LARGE SCALE GENOMIC DNA]</scope>
    <source>
        <strain evidence="4">CGMCC 4.7241</strain>
    </source>
</reference>
<keyword evidence="3" id="KW-0540">Nuclease</keyword>
<keyword evidence="3" id="KW-0378">Hydrolase</keyword>
<sequence>MLRSLRPTRWVGVFLVLLAVMVTAPLGAPANAADGNPRPLRIATYNIHHGAGPDDVLDLEHVARVLDSFNSDIIGLQEVDKHWSSRSGNVDQPAWLAERLNMHVVYAPNLDLPPVNPGEPNRQYGTAVLSRYPITWSRNTLLPKFPAGEQRGLLETVINVRGQSIRFATTHLQHNNNLERQEQATKIVELLGEVPEPTILVGDLNAVSGTPEITTIKNVLVDSWDKVGEGPGYTIPVVNPTSRIDYILGTADVRFRRAAVPSTDASDHLPLTADLTVNANRR</sequence>
<keyword evidence="1" id="KW-0732">Signal</keyword>
<evidence type="ECO:0000313" key="3">
    <source>
        <dbReference type="EMBL" id="MFC3764005.1"/>
    </source>
</evidence>
<name>A0ABV7YIV5_9ACTN</name>
<dbReference type="InterPro" id="IPR051916">
    <property type="entry name" value="GPI-anchor_lipid_remodeler"/>
</dbReference>
<dbReference type="PANTHER" id="PTHR14859">
    <property type="entry name" value="CALCOFLUOR WHITE HYPERSENSITIVE PROTEIN PRECURSOR"/>
    <property type="match status" value="1"/>
</dbReference>
<keyword evidence="4" id="KW-1185">Reference proteome</keyword>